<reference evidence="3" key="1">
    <citation type="journal article" date="2019" name="Int. J. Syst. Evol. Microbiol.">
        <title>The Global Catalogue of Microorganisms (GCM) 10K type strain sequencing project: providing services to taxonomists for standard genome sequencing and annotation.</title>
        <authorList>
            <consortium name="The Broad Institute Genomics Platform"/>
            <consortium name="The Broad Institute Genome Sequencing Center for Infectious Disease"/>
            <person name="Wu L."/>
            <person name="Ma J."/>
        </authorList>
    </citation>
    <scope>NUCLEOTIDE SEQUENCE [LARGE SCALE GENOMIC DNA]</scope>
    <source>
        <strain evidence="3">JCM 18274</strain>
    </source>
</reference>
<dbReference type="Pfam" id="PF17931">
    <property type="entry name" value="TetR_C_23"/>
    <property type="match status" value="1"/>
</dbReference>
<feature type="domain" description="Tetracyclin repressor-like C-terminal" evidence="1">
    <location>
        <begin position="86"/>
        <end position="212"/>
    </location>
</feature>
<proteinExistence type="predicted"/>
<sequence>MVMAKKKVISSNDIIGFYMDYVLEHGQNPKSVFAFSKLNNFEEATFYDHFASFEAIEKGVFEAFFTNSINALNKNEDYNIFDARNKLLSFYFTFFENLTANRSYVIHSLSNNKNNLKGLKLLTGLKNHFTAYISELEIQMLDIKQEQIEKIQQKTLKESAWLQLLITMKFWMDDTSSSFEKTDIFIEKSVNTTFDVLDIAPIKSVIDLGKFLFKEKFQMN</sequence>
<dbReference type="Proteomes" id="UP001500433">
    <property type="component" value="Unassembled WGS sequence"/>
</dbReference>
<gene>
    <name evidence="2" type="ORF">GCM10023311_21450</name>
</gene>
<evidence type="ECO:0000313" key="2">
    <source>
        <dbReference type="EMBL" id="GAA4896437.1"/>
    </source>
</evidence>
<organism evidence="2 3">
    <name type="scientific">Flaviramulus aquimarinus</name>
    <dbReference type="NCBI Taxonomy" id="1170456"/>
    <lineage>
        <taxon>Bacteria</taxon>
        <taxon>Pseudomonadati</taxon>
        <taxon>Bacteroidota</taxon>
        <taxon>Flavobacteriia</taxon>
        <taxon>Flavobacteriales</taxon>
        <taxon>Flavobacteriaceae</taxon>
        <taxon>Flaviramulus</taxon>
    </lineage>
</organism>
<dbReference type="InterPro" id="IPR041673">
    <property type="entry name" value="TetR_C_23"/>
</dbReference>
<dbReference type="EMBL" id="BAABJH010000005">
    <property type="protein sequence ID" value="GAA4896437.1"/>
    <property type="molecule type" value="Genomic_DNA"/>
</dbReference>
<protein>
    <submittedName>
        <fullName evidence="2">TetR family transcriptional regulator C-terminal domain-containing protein</fullName>
    </submittedName>
</protein>
<accession>A0ABP9FA51</accession>
<dbReference type="InterPro" id="IPR036271">
    <property type="entry name" value="Tet_transcr_reg_TetR-rel_C_sf"/>
</dbReference>
<evidence type="ECO:0000259" key="1">
    <source>
        <dbReference type="Pfam" id="PF17931"/>
    </source>
</evidence>
<dbReference type="SUPFAM" id="SSF48498">
    <property type="entry name" value="Tetracyclin repressor-like, C-terminal domain"/>
    <property type="match status" value="1"/>
</dbReference>
<comment type="caution">
    <text evidence="2">The sequence shown here is derived from an EMBL/GenBank/DDBJ whole genome shotgun (WGS) entry which is preliminary data.</text>
</comment>
<keyword evidence="3" id="KW-1185">Reference proteome</keyword>
<dbReference type="Gene3D" id="1.10.357.10">
    <property type="entry name" value="Tetracycline Repressor, domain 2"/>
    <property type="match status" value="1"/>
</dbReference>
<name>A0ABP9FA51_9FLAO</name>
<evidence type="ECO:0000313" key="3">
    <source>
        <dbReference type="Proteomes" id="UP001500433"/>
    </source>
</evidence>